<keyword evidence="2" id="KW-0067">ATP-binding</keyword>
<evidence type="ECO:0000259" key="3">
    <source>
        <dbReference type="PROSITE" id="PS50893"/>
    </source>
</evidence>
<sequence length="241" mass="26612">MTQPIIELSQIAKKFGKQEVLKEIDFNVDVGQIVGLIGPSGSGKSTIIKIALGMEVANRGEAKIFGQKMPNRTLLSRIGYMAQTDALYLTLTGRENLKFYAQMKGIKGQQLQEQIQHVSQVVDLTDALNRKVQGYSGGMMRRLSLAIALLGDPELLILDEPTVGIDPALRRQIWAELKRIKNDGKSVLVTTHVMDEAEQVDQVALILNGDVIALDSPTELKRKYQVPTIEDVFLKAEGAEQ</sequence>
<evidence type="ECO:0000313" key="4">
    <source>
        <dbReference type="EMBL" id="KRN93392.1"/>
    </source>
</evidence>
<dbReference type="SMART" id="SM00382">
    <property type="entry name" value="AAA"/>
    <property type="match status" value="1"/>
</dbReference>
<dbReference type="InterPro" id="IPR003593">
    <property type="entry name" value="AAA+_ATPase"/>
</dbReference>
<dbReference type="InterPro" id="IPR027417">
    <property type="entry name" value="P-loop_NTPase"/>
</dbReference>
<comment type="caution">
    <text evidence="4">The sequence shown here is derived from an EMBL/GenBank/DDBJ whole genome shotgun (WGS) entry which is preliminary data.</text>
</comment>
<dbReference type="AlphaFoldDB" id="A0A0R2KVF6"/>
<keyword evidence="5" id="KW-1185">Reference proteome</keyword>
<name>A0A0R2KVF6_9LACO</name>
<dbReference type="PATRIC" id="fig|331679.3.peg.598"/>
<proteinExistence type="predicted"/>
<accession>A0A0R2KVF6</accession>
<protein>
    <submittedName>
        <fullName evidence="4">ABC-type multidrug transport system, ATPase component</fullName>
    </submittedName>
</protein>
<dbReference type="STRING" id="331679.IV81_GL000591"/>
<keyword evidence="1" id="KW-0547">Nucleotide-binding</keyword>
<dbReference type="Pfam" id="PF00005">
    <property type="entry name" value="ABC_tran"/>
    <property type="match status" value="1"/>
</dbReference>
<dbReference type="RefSeq" id="WP_057803827.1">
    <property type="nucleotide sequence ID" value="NZ_JQBX01000016.1"/>
</dbReference>
<dbReference type="PANTHER" id="PTHR43038">
    <property type="entry name" value="ATP-BINDING CASSETTE, SUB-FAMILY H, MEMBER 1"/>
    <property type="match status" value="1"/>
</dbReference>
<dbReference type="PANTHER" id="PTHR43038:SF3">
    <property type="entry name" value="ABC TRANSPORTER G FAMILY MEMBER 20 ISOFORM X1"/>
    <property type="match status" value="1"/>
</dbReference>
<evidence type="ECO:0000313" key="5">
    <source>
        <dbReference type="Proteomes" id="UP000051859"/>
    </source>
</evidence>
<dbReference type="EMBL" id="JQBX01000016">
    <property type="protein sequence ID" value="KRN93392.1"/>
    <property type="molecule type" value="Genomic_DNA"/>
</dbReference>
<dbReference type="PROSITE" id="PS00211">
    <property type="entry name" value="ABC_TRANSPORTER_1"/>
    <property type="match status" value="1"/>
</dbReference>
<evidence type="ECO:0000256" key="1">
    <source>
        <dbReference type="ARBA" id="ARBA00022741"/>
    </source>
</evidence>
<dbReference type="GO" id="GO:0016887">
    <property type="term" value="F:ATP hydrolysis activity"/>
    <property type="evidence" value="ECO:0007669"/>
    <property type="project" value="InterPro"/>
</dbReference>
<dbReference type="PROSITE" id="PS50893">
    <property type="entry name" value="ABC_TRANSPORTER_2"/>
    <property type="match status" value="1"/>
</dbReference>
<dbReference type="GO" id="GO:0005524">
    <property type="term" value="F:ATP binding"/>
    <property type="evidence" value="ECO:0007669"/>
    <property type="project" value="UniProtKB-KW"/>
</dbReference>
<dbReference type="Proteomes" id="UP000051859">
    <property type="component" value="Unassembled WGS sequence"/>
</dbReference>
<dbReference type="CDD" id="cd03263">
    <property type="entry name" value="ABC_subfamily_A"/>
    <property type="match status" value="1"/>
</dbReference>
<dbReference type="InterPro" id="IPR017871">
    <property type="entry name" value="ABC_transporter-like_CS"/>
</dbReference>
<organism evidence="4 5">
    <name type="scientific">Pediococcus stilesii</name>
    <dbReference type="NCBI Taxonomy" id="331679"/>
    <lineage>
        <taxon>Bacteria</taxon>
        <taxon>Bacillati</taxon>
        <taxon>Bacillota</taxon>
        <taxon>Bacilli</taxon>
        <taxon>Lactobacillales</taxon>
        <taxon>Lactobacillaceae</taxon>
        <taxon>Pediococcus</taxon>
    </lineage>
</organism>
<gene>
    <name evidence="4" type="ORF">IV81_GL000591</name>
</gene>
<dbReference type="SUPFAM" id="SSF52540">
    <property type="entry name" value="P-loop containing nucleoside triphosphate hydrolases"/>
    <property type="match status" value="1"/>
</dbReference>
<evidence type="ECO:0000256" key="2">
    <source>
        <dbReference type="ARBA" id="ARBA00022840"/>
    </source>
</evidence>
<dbReference type="InterPro" id="IPR003439">
    <property type="entry name" value="ABC_transporter-like_ATP-bd"/>
</dbReference>
<dbReference type="Gene3D" id="3.40.50.300">
    <property type="entry name" value="P-loop containing nucleotide triphosphate hydrolases"/>
    <property type="match status" value="1"/>
</dbReference>
<reference evidence="4 5" key="1">
    <citation type="journal article" date="2015" name="Genome Announc.">
        <title>Expanding the biotechnology potential of lactobacilli through comparative genomics of 213 strains and associated genera.</title>
        <authorList>
            <person name="Sun Z."/>
            <person name="Harris H.M."/>
            <person name="McCann A."/>
            <person name="Guo C."/>
            <person name="Argimon S."/>
            <person name="Zhang W."/>
            <person name="Yang X."/>
            <person name="Jeffery I.B."/>
            <person name="Cooney J.C."/>
            <person name="Kagawa T.F."/>
            <person name="Liu W."/>
            <person name="Song Y."/>
            <person name="Salvetti E."/>
            <person name="Wrobel A."/>
            <person name="Rasinkangas P."/>
            <person name="Parkhill J."/>
            <person name="Rea M.C."/>
            <person name="O'Sullivan O."/>
            <person name="Ritari J."/>
            <person name="Douillard F.P."/>
            <person name="Paul Ross R."/>
            <person name="Yang R."/>
            <person name="Briner A.E."/>
            <person name="Felis G.E."/>
            <person name="de Vos W.M."/>
            <person name="Barrangou R."/>
            <person name="Klaenhammer T.R."/>
            <person name="Caufield P.W."/>
            <person name="Cui Y."/>
            <person name="Zhang H."/>
            <person name="O'Toole P.W."/>
        </authorList>
    </citation>
    <scope>NUCLEOTIDE SEQUENCE [LARGE SCALE GENOMIC DNA]</scope>
    <source>
        <strain evidence="4 5">DSM 18001</strain>
    </source>
</reference>
<feature type="domain" description="ABC transporter" evidence="3">
    <location>
        <begin position="6"/>
        <end position="233"/>
    </location>
</feature>